<dbReference type="SUPFAM" id="SSF53335">
    <property type="entry name" value="S-adenosyl-L-methionine-dependent methyltransferases"/>
    <property type="match status" value="1"/>
</dbReference>
<dbReference type="PANTHER" id="PTHR46743:SF2">
    <property type="entry name" value="TEICHOIC ACIDS EXPORT ATP-BINDING PROTEIN TAGH"/>
    <property type="match status" value="1"/>
</dbReference>
<organism evidence="6 7">
    <name type="scientific">Hyphomonas oceanitis SCH89</name>
    <dbReference type="NCBI Taxonomy" id="1280953"/>
    <lineage>
        <taxon>Bacteria</taxon>
        <taxon>Pseudomonadati</taxon>
        <taxon>Pseudomonadota</taxon>
        <taxon>Alphaproteobacteria</taxon>
        <taxon>Hyphomonadales</taxon>
        <taxon>Hyphomonadaceae</taxon>
        <taxon>Hyphomonas</taxon>
    </lineage>
</organism>
<dbReference type="PROSITE" id="PS50893">
    <property type="entry name" value="ABC_TRANSPORTER_2"/>
    <property type="match status" value="1"/>
</dbReference>
<dbReference type="GO" id="GO:0016020">
    <property type="term" value="C:membrane"/>
    <property type="evidence" value="ECO:0007669"/>
    <property type="project" value="InterPro"/>
</dbReference>
<dbReference type="GO" id="GO:0016887">
    <property type="term" value="F:ATP hydrolysis activity"/>
    <property type="evidence" value="ECO:0007669"/>
    <property type="project" value="InterPro"/>
</dbReference>
<gene>
    <name evidence="6" type="ORF">HOC_19826</name>
</gene>
<sequence>MQEILNVARIGKCYPTYSSEFSRFARWFGMPVKSKSEFWAVRDVSFAMKSGETVALIGQNGAGKSTLLKMISGTVQPIEGKVHVSGRISAILELGLGFNAEFTGRQNVMHSGGLLGHFDSELRKLMPWIEDFAEIGEHFDLPVRTYSSGMMARLAFALATAVRPELLIVDEVLSVGDSYFQHKSFNRIREFRDQGAAILFVTHGMSSVRELCDRVILLDKGRMIKDGQPDEVVDYYNAMIAEKENSKLSIEQRRGKEGWLHTTSGTREVKMVTAELLDSVSNLPVSTVGVGQAVKVLLIARASVPIDKLVCGVMIRDRLGHVVWGSNTAYTRQHEEGIEQFEYIEFEITFKCDLGPGSYSITYALTDSESHTSRNFEWSDNVIIFDVINIDLPTFFGTSALGVTFNSRRSFSMTEWARAAMTASCQDSLNIPKVPRAGQVNSEDGISVQTMHNGLKVVAGGYHGAWMTKIIRDLSGHHEPQEELLFDALMNHVKPGTTMIELGAYWAYFSLWFLKAVPNSNALCVEPDPLNLQIGRKNAELNNLSHRIKWFEAWVGGTEEENHSAICETLGELRNLPQWNYGTVLRQNGAAPIEFLHCDAQGVELEFLKSMSNHSAGERPRFIMISTHHHSISGSRTTHEDCASLIESMGGKVLAQHSVDESYSGDGLIVAAFKEADFGLALPVISLNTAHDSLFQGA</sequence>
<dbReference type="InterPro" id="IPR050683">
    <property type="entry name" value="Bact_Polysacc_Export_ATP-bd"/>
</dbReference>
<keyword evidence="7" id="KW-1185">Reference proteome</keyword>
<dbReference type="InterPro" id="IPR003593">
    <property type="entry name" value="AAA+_ATPase"/>
</dbReference>
<dbReference type="AlphaFoldDB" id="A0A059G139"/>
<keyword evidence="2" id="KW-0813">Transport</keyword>
<dbReference type="GO" id="GO:0005524">
    <property type="term" value="F:ATP binding"/>
    <property type="evidence" value="ECO:0007669"/>
    <property type="project" value="UniProtKB-KW"/>
</dbReference>
<name>A0A059G139_9PROT</name>
<dbReference type="InterPro" id="IPR015860">
    <property type="entry name" value="ABC_transpr_TagH-like"/>
</dbReference>
<keyword evidence="3" id="KW-0547">Nucleotide-binding</keyword>
<dbReference type="GO" id="GO:0140359">
    <property type="term" value="F:ABC-type transporter activity"/>
    <property type="evidence" value="ECO:0007669"/>
    <property type="project" value="InterPro"/>
</dbReference>
<dbReference type="eggNOG" id="COG1134">
    <property type="taxonomic scope" value="Bacteria"/>
</dbReference>
<dbReference type="InterPro" id="IPR003439">
    <property type="entry name" value="ABC_transporter-like_ATP-bd"/>
</dbReference>
<dbReference type="PANTHER" id="PTHR46743">
    <property type="entry name" value="TEICHOIC ACIDS EXPORT ATP-BINDING PROTEIN TAGH"/>
    <property type="match status" value="1"/>
</dbReference>
<comment type="caution">
    <text evidence="6">The sequence shown here is derived from an EMBL/GenBank/DDBJ whole genome shotgun (WGS) entry which is preliminary data.</text>
</comment>
<accession>A0A059G139</accession>
<reference evidence="6 7" key="1">
    <citation type="journal article" date="2014" name="Antonie Van Leeuwenhoek">
        <title>Hyphomonas beringensis sp. nov. and Hyphomonas chukchiensis sp. nov., isolated from surface seawater of the Bering Sea and Chukchi Sea.</title>
        <authorList>
            <person name="Li C."/>
            <person name="Lai Q."/>
            <person name="Li G."/>
            <person name="Dong C."/>
            <person name="Wang J."/>
            <person name="Liao Y."/>
            <person name="Shao Z."/>
        </authorList>
    </citation>
    <scope>NUCLEOTIDE SEQUENCE [LARGE SCALE GENOMIC DNA]</scope>
    <source>
        <strain evidence="6 7">SCH89</strain>
    </source>
</reference>
<dbReference type="EMBL" id="ARYL01000069">
    <property type="protein sequence ID" value="KCZ99522.1"/>
    <property type="molecule type" value="Genomic_DNA"/>
</dbReference>
<evidence type="ECO:0000313" key="6">
    <source>
        <dbReference type="EMBL" id="KCZ99522.1"/>
    </source>
</evidence>
<dbReference type="Gene3D" id="3.40.50.300">
    <property type="entry name" value="P-loop containing nucleotide triphosphate hydrolases"/>
    <property type="match status" value="1"/>
</dbReference>
<dbReference type="SUPFAM" id="SSF52540">
    <property type="entry name" value="P-loop containing nucleoside triphosphate hydrolases"/>
    <property type="match status" value="1"/>
</dbReference>
<dbReference type="InterPro" id="IPR029439">
    <property type="entry name" value="Wzt_C"/>
</dbReference>
<dbReference type="STRING" id="1280953.HOC_19826"/>
<dbReference type="Gene3D" id="2.70.50.60">
    <property type="entry name" value="abc- transporter (atp binding component) like domain"/>
    <property type="match status" value="1"/>
</dbReference>
<evidence type="ECO:0000256" key="3">
    <source>
        <dbReference type="ARBA" id="ARBA00022741"/>
    </source>
</evidence>
<evidence type="ECO:0000313" key="7">
    <source>
        <dbReference type="Proteomes" id="UP000024942"/>
    </source>
</evidence>
<dbReference type="CDD" id="cd03220">
    <property type="entry name" value="ABC_KpsT_Wzt"/>
    <property type="match status" value="1"/>
</dbReference>
<dbReference type="eggNOG" id="COG4122">
    <property type="taxonomic scope" value="Bacteria"/>
</dbReference>
<dbReference type="SMART" id="SM00382">
    <property type="entry name" value="AAA"/>
    <property type="match status" value="1"/>
</dbReference>
<dbReference type="CDD" id="cd10147">
    <property type="entry name" value="Wzt_C-like"/>
    <property type="match status" value="1"/>
</dbReference>
<dbReference type="InterPro" id="IPR027417">
    <property type="entry name" value="P-loop_NTPase"/>
</dbReference>
<keyword evidence="4" id="KW-0067">ATP-binding</keyword>
<evidence type="ECO:0000256" key="1">
    <source>
        <dbReference type="ARBA" id="ARBA00005417"/>
    </source>
</evidence>
<dbReference type="Gene3D" id="3.40.50.150">
    <property type="entry name" value="Vaccinia Virus protein VP39"/>
    <property type="match status" value="1"/>
</dbReference>
<dbReference type="OrthoDB" id="9778870at2"/>
<dbReference type="Pfam" id="PF14524">
    <property type="entry name" value="Wzt_C"/>
    <property type="match status" value="1"/>
</dbReference>
<dbReference type="PROSITE" id="PS00211">
    <property type="entry name" value="ABC_TRANSPORTER_1"/>
    <property type="match status" value="1"/>
</dbReference>
<dbReference type="PATRIC" id="fig|1280953.3.peg.3955"/>
<dbReference type="InterPro" id="IPR029063">
    <property type="entry name" value="SAM-dependent_MTases_sf"/>
</dbReference>
<feature type="domain" description="ABC transporter" evidence="5">
    <location>
        <begin position="25"/>
        <end position="245"/>
    </location>
</feature>
<dbReference type="InterPro" id="IPR017871">
    <property type="entry name" value="ABC_transporter-like_CS"/>
</dbReference>
<evidence type="ECO:0000259" key="5">
    <source>
        <dbReference type="PROSITE" id="PS50893"/>
    </source>
</evidence>
<proteinExistence type="inferred from homology"/>
<dbReference type="Pfam" id="PF00005">
    <property type="entry name" value="ABC_tran"/>
    <property type="match status" value="1"/>
</dbReference>
<evidence type="ECO:0000256" key="4">
    <source>
        <dbReference type="ARBA" id="ARBA00022840"/>
    </source>
</evidence>
<dbReference type="Proteomes" id="UP000024942">
    <property type="component" value="Unassembled WGS sequence"/>
</dbReference>
<evidence type="ECO:0000256" key="2">
    <source>
        <dbReference type="ARBA" id="ARBA00022448"/>
    </source>
</evidence>
<comment type="similarity">
    <text evidence="1">Belongs to the ABC transporter superfamily.</text>
</comment>
<protein>
    <submittedName>
        <fullName evidence="6">ABC transporter</fullName>
    </submittedName>
</protein>